<proteinExistence type="predicted"/>
<reference evidence="2" key="1">
    <citation type="submission" date="2021-01" db="EMBL/GenBank/DDBJ databases">
        <authorList>
            <person name="Lovell J.T."/>
            <person name="Bentley N."/>
            <person name="Bhattarai G."/>
            <person name="Jenkins J.W."/>
            <person name="Sreedasyam A."/>
            <person name="Alarcon Y."/>
            <person name="Bock C."/>
            <person name="Boston L."/>
            <person name="Carlson J."/>
            <person name="Cervantes K."/>
            <person name="Clermont K."/>
            <person name="Krom N."/>
            <person name="Kubenka K."/>
            <person name="Mamidi S."/>
            <person name="Mattison C."/>
            <person name="Monteros M."/>
            <person name="Pisani C."/>
            <person name="Plott C."/>
            <person name="Rajasekar S."/>
            <person name="Rhein H.S."/>
            <person name="Rohla C."/>
            <person name="Song M."/>
            <person name="Hilaire R.S."/>
            <person name="Shu S."/>
            <person name="Wells L."/>
            <person name="Wang X."/>
            <person name="Webber J."/>
            <person name="Heerema R.J."/>
            <person name="Klein P."/>
            <person name="Conner P."/>
            <person name="Grauke L."/>
            <person name="Grimwood J."/>
            <person name="Schmutz J."/>
            <person name="Randall J.J."/>
        </authorList>
    </citation>
    <scope>NUCLEOTIDE SEQUENCE</scope>
    <source>
        <tissue evidence="2">Leaf</tissue>
    </source>
</reference>
<evidence type="ECO:0000256" key="1">
    <source>
        <dbReference type="SAM" id="MobiDB-lite"/>
    </source>
</evidence>
<dbReference type="EMBL" id="CM031825">
    <property type="protein sequence ID" value="KAG6734063.1"/>
    <property type="molecule type" value="Genomic_DNA"/>
</dbReference>
<protein>
    <submittedName>
        <fullName evidence="2">Uncharacterized protein</fullName>
    </submittedName>
</protein>
<name>A0A922K5T9_CARIL</name>
<evidence type="ECO:0000313" key="2">
    <source>
        <dbReference type="EMBL" id="KAG6734063.1"/>
    </source>
</evidence>
<sequence length="43" mass="4883">MEMNSSNPEKFFVNLKLLPPIDPHAPLPLPTPRLIQRNPKPGH</sequence>
<organism evidence="2 3">
    <name type="scientific">Carya illinoinensis</name>
    <name type="common">Pecan</name>
    <dbReference type="NCBI Taxonomy" id="32201"/>
    <lineage>
        <taxon>Eukaryota</taxon>
        <taxon>Viridiplantae</taxon>
        <taxon>Streptophyta</taxon>
        <taxon>Embryophyta</taxon>
        <taxon>Tracheophyta</taxon>
        <taxon>Spermatophyta</taxon>
        <taxon>Magnoliopsida</taxon>
        <taxon>eudicotyledons</taxon>
        <taxon>Gunneridae</taxon>
        <taxon>Pentapetalae</taxon>
        <taxon>rosids</taxon>
        <taxon>fabids</taxon>
        <taxon>Fagales</taxon>
        <taxon>Juglandaceae</taxon>
        <taxon>Carya</taxon>
    </lineage>
</organism>
<dbReference type="Proteomes" id="UP000811246">
    <property type="component" value="Chromosome 1"/>
</dbReference>
<gene>
    <name evidence="2" type="ORF">I3842_01G254200</name>
</gene>
<feature type="region of interest" description="Disordered" evidence="1">
    <location>
        <begin position="22"/>
        <end position="43"/>
    </location>
</feature>
<comment type="caution">
    <text evidence="2">The sequence shown here is derived from an EMBL/GenBank/DDBJ whole genome shotgun (WGS) entry which is preliminary data.</text>
</comment>
<feature type="compositionally biased region" description="Pro residues" evidence="1">
    <location>
        <begin position="22"/>
        <end position="31"/>
    </location>
</feature>
<evidence type="ECO:0000313" key="3">
    <source>
        <dbReference type="Proteomes" id="UP000811246"/>
    </source>
</evidence>
<accession>A0A922K5T9</accession>
<dbReference type="AlphaFoldDB" id="A0A922K5T9"/>